<organism evidence="2 3">
    <name type="scientific">Trifolium medium</name>
    <dbReference type="NCBI Taxonomy" id="97028"/>
    <lineage>
        <taxon>Eukaryota</taxon>
        <taxon>Viridiplantae</taxon>
        <taxon>Streptophyta</taxon>
        <taxon>Embryophyta</taxon>
        <taxon>Tracheophyta</taxon>
        <taxon>Spermatophyta</taxon>
        <taxon>Magnoliopsida</taxon>
        <taxon>eudicotyledons</taxon>
        <taxon>Gunneridae</taxon>
        <taxon>Pentapetalae</taxon>
        <taxon>rosids</taxon>
        <taxon>fabids</taxon>
        <taxon>Fabales</taxon>
        <taxon>Fabaceae</taxon>
        <taxon>Papilionoideae</taxon>
        <taxon>50 kb inversion clade</taxon>
        <taxon>NPAAA clade</taxon>
        <taxon>Hologalegina</taxon>
        <taxon>IRL clade</taxon>
        <taxon>Trifolieae</taxon>
        <taxon>Trifolium</taxon>
    </lineage>
</organism>
<name>A0A392R6U3_9FABA</name>
<reference evidence="2 3" key="1">
    <citation type="journal article" date="2018" name="Front. Plant Sci.">
        <title>Red Clover (Trifolium pratense) and Zigzag Clover (T. medium) - A Picture of Genomic Similarities and Differences.</title>
        <authorList>
            <person name="Dluhosova J."/>
            <person name="Istvanek J."/>
            <person name="Nedelnik J."/>
            <person name="Repkova J."/>
        </authorList>
    </citation>
    <scope>NUCLEOTIDE SEQUENCE [LARGE SCALE GENOMIC DNA]</scope>
    <source>
        <strain evidence="3">cv. 10/8</strain>
        <tissue evidence="2">Leaf</tissue>
    </source>
</reference>
<dbReference type="AlphaFoldDB" id="A0A392R6U3"/>
<feature type="compositionally biased region" description="Low complexity" evidence="1">
    <location>
        <begin position="43"/>
        <end position="54"/>
    </location>
</feature>
<evidence type="ECO:0000256" key="1">
    <source>
        <dbReference type="SAM" id="MobiDB-lite"/>
    </source>
</evidence>
<dbReference type="EMBL" id="LXQA010194418">
    <property type="protein sequence ID" value="MCI32311.1"/>
    <property type="molecule type" value="Genomic_DNA"/>
</dbReference>
<evidence type="ECO:0000313" key="2">
    <source>
        <dbReference type="EMBL" id="MCI32311.1"/>
    </source>
</evidence>
<feature type="region of interest" description="Disordered" evidence="1">
    <location>
        <begin position="43"/>
        <end position="84"/>
    </location>
</feature>
<dbReference type="Proteomes" id="UP000265520">
    <property type="component" value="Unassembled WGS sequence"/>
</dbReference>
<feature type="compositionally biased region" description="Basic and acidic residues" evidence="1">
    <location>
        <begin position="64"/>
        <end position="77"/>
    </location>
</feature>
<comment type="caution">
    <text evidence="2">The sequence shown here is derived from an EMBL/GenBank/DDBJ whole genome shotgun (WGS) entry which is preliminary data.</text>
</comment>
<proteinExistence type="predicted"/>
<evidence type="ECO:0000313" key="3">
    <source>
        <dbReference type="Proteomes" id="UP000265520"/>
    </source>
</evidence>
<keyword evidence="3" id="KW-1185">Reference proteome</keyword>
<accession>A0A392R6U3</accession>
<sequence length="84" mass="9744">MATWEDKAEILRTFPNFNLEDKVKVNGGSIVRNIIEEPVIGNEESMTTNEESSSVNDHVAIDPQRMELRRSIRERKANPKYNKR</sequence>
<protein>
    <submittedName>
        <fullName evidence="2">Uncharacterized protein</fullName>
    </submittedName>
</protein>